<feature type="region of interest" description="CPSase" evidence="8">
    <location>
        <begin position="1"/>
        <end position="186"/>
    </location>
</feature>
<dbReference type="GO" id="GO:0004088">
    <property type="term" value="F:carbamoyl-phosphate synthase (glutamine-hydrolyzing) activity"/>
    <property type="evidence" value="ECO:0007669"/>
    <property type="project" value="UniProtKB-EC"/>
</dbReference>
<keyword evidence="6 8" id="KW-0315">Glutamine amidotransferase</keyword>
<feature type="binding site" evidence="8">
    <location>
        <position position="307"/>
    </location>
    <ligand>
        <name>L-glutamine</name>
        <dbReference type="ChEBI" id="CHEBI:58359"/>
    </ligand>
</feature>
<organism evidence="10 11">
    <name type="scientific">Candidatus Fervidibacter sacchari</name>
    <dbReference type="NCBI Taxonomy" id="1448929"/>
    <lineage>
        <taxon>Bacteria</taxon>
        <taxon>Candidatus Fervidibacterota</taxon>
        <taxon>Candidatus Fervidibacter</taxon>
    </lineage>
</organism>
<evidence type="ECO:0000313" key="10">
    <source>
        <dbReference type="EMBL" id="MCS3918636.1"/>
    </source>
</evidence>
<evidence type="ECO:0000256" key="5">
    <source>
        <dbReference type="ARBA" id="ARBA00022840"/>
    </source>
</evidence>
<gene>
    <name evidence="8" type="primary">carA</name>
    <name evidence="10" type="ORF">M2350_001036</name>
</gene>
<feature type="domain" description="Carbamoyl-phosphate synthase small subunit N-terminal" evidence="9">
    <location>
        <begin position="4"/>
        <end position="134"/>
    </location>
</feature>
<dbReference type="InterPro" id="IPR006274">
    <property type="entry name" value="CarbamoylP_synth_ssu"/>
</dbReference>
<evidence type="ECO:0000256" key="7">
    <source>
        <dbReference type="ARBA" id="ARBA00048816"/>
    </source>
</evidence>
<keyword evidence="11" id="KW-1185">Reference proteome</keyword>
<keyword evidence="5 8" id="KW-0067">ATP-binding</keyword>
<evidence type="ECO:0000256" key="2">
    <source>
        <dbReference type="ARBA" id="ARBA00007800"/>
    </source>
</evidence>
<dbReference type="NCBIfam" id="NF009475">
    <property type="entry name" value="PRK12838.1"/>
    <property type="match status" value="1"/>
</dbReference>
<dbReference type="Pfam" id="PF00117">
    <property type="entry name" value="GATase"/>
    <property type="match status" value="1"/>
</dbReference>
<comment type="caution">
    <text evidence="10">The sequence shown here is derived from an EMBL/GenBank/DDBJ whole genome shotgun (WGS) entry which is preliminary data.</text>
</comment>
<feature type="binding site" evidence="8">
    <location>
        <position position="48"/>
    </location>
    <ligand>
        <name>L-glutamine</name>
        <dbReference type="ChEBI" id="CHEBI:58359"/>
    </ligand>
</feature>
<dbReference type="InterPro" id="IPR029062">
    <property type="entry name" value="Class_I_gatase-like"/>
</dbReference>
<dbReference type="RefSeq" id="WP_259094622.1">
    <property type="nucleotide sequence ID" value="NZ_CP130454.1"/>
</dbReference>
<dbReference type="PANTHER" id="PTHR43418:SF7">
    <property type="entry name" value="CARBAMOYL-PHOSPHATE SYNTHASE SMALL CHAIN"/>
    <property type="match status" value="1"/>
</dbReference>
<comment type="similarity">
    <text evidence="2 8">Belongs to the CarA family.</text>
</comment>
<dbReference type="EC" id="6.3.5.5" evidence="8"/>
<dbReference type="Gene3D" id="3.40.50.880">
    <property type="match status" value="1"/>
</dbReference>
<dbReference type="Pfam" id="PF00988">
    <property type="entry name" value="CPSase_sm_chain"/>
    <property type="match status" value="1"/>
</dbReference>
<dbReference type="CDD" id="cd01744">
    <property type="entry name" value="GATase1_CPSase"/>
    <property type="match status" value="1"/>
</dbReference>
<evidence type="ECO:0000256" key="8">
    <source>
        <dbReference type="HAMAP-Rule" id="MF_01209"/>
    </source>
</evidence>
<evidence type="ECO:0000313" key="11">
    <source>
        <dbReference type="Proteomes" id="UP001204798"/>
    </source>
</evidence>
<dbReference type="Gene3D" id="3.50.30.20">
    <property type="entry name" value="Carbamoyl-phosphate synthase small subunit, N-terminal domain"/>
    <property type="match status" value="1"/>
</dbReference>
<dbReference type="SMART" id="SM01097">
    <property type="entry name" value="CPSase_sm_chain"/>
    <property type="match status" value="1"/>
</dbReference>
<keyword evidence="4 8" id="KW-0547">Nucleotide-binding</keyword>
<dbReference type="PRINTS" id="PR00097">
    <property type="entry name" value="ANTSNTHASEII"/>
</dbReference>
<evidence type="ECO:0000256" key="6">
    <source>
        <dbReference type="ARBA" id="ARBA00022962"/>
    </source>
</evidence>
<keyword evidence="8" id="KW-0028">Amino-acid biosynthesis</keyword>
<evidence type="ECO:0000256" key="1">
    <source>
        <dbReference type="ARBA" id="ARBA00005077"/>
    </source>
</evidence>
<dbReference type="InterPro" id="IPR050472">
    <property type="entry name" value="Anth_synth/Amidotransfase"/>
</dbReference>
<evidence type="ECO:0000259" key="9">
    <source>
        <dbReference type="SMART" id="SM01097"/>
    </source>
</evidence>
<keyword evidence="3 8" id="KW-0436">Ligase</keyword>
<dbReference type="Proteomes" id="UP001204798">
    <property type="component" value="Unassembled WGS sequence"/>
</dbReference>
<comment type="function">
    <text evidence="8">Small subunit of the glutamine-dependent carbamoyl phosphate synthetase (CPSase). CPSase catalyzes the formation of carbamoyl phosphate from the ammonia moiety of glutamine, carbonate, and phosphate donated by ATP, constituting the first step of 2 biosynthetic pathways, one leading to arginine and/or urea and the other to pyrimidine nucleotides. The small subunit (glutamine amidotransferase) binds and cleaves glutamine to supply the large subunit with the substrate ammonia.</text>
</comment>
<feature type="active site" description="Nucleophile" evidence="8">
    <location>
        <position position="262"/>
    </location>
</feature>
<keyword evidence="8" id="KW-0665">Pyrimidine biosynthesis</keyword>
<feature type="active site" evidence="8">
    <location>
        <position position="349"/>
    </location>
</feature>
<accession>A0ABT2EL64</accession>
<sequence length="373" mass="41478">MTYPKATLVLEDGTVYEGIGFGYPGVAVGEVVFNTGMTGYQEVLTDPSYAGQIVVMTYPLIGNYGINADDFESARIQVAGFVVREVCEEPSNFRSQKTLHEFLADHRIPGIAKIDTRGLVRKLRIYGVMMGALGVEKTADELFDLLKRSPRYDELDFVQLVSTRQFHLWDGGLKSLDRILPKGDRLRVITVDMGTKFNILRSLHRRGCEVIVAPVKASAQDILAWEPDGVMLSNGPGDPALLRYAIRTARELFGKVPLFGICLGHQILGWALGGRTFKLKFGHRGSNHPVKDLRTGRVYITTQNHGYAVDEKTLEGTGAVVTHINLNDFTVEGLAHPELNILSVQYHPEAAPGPWDNGYIFDEFVQVMKGWRK</sequence>
<dbReference type="EMBL" id="JANUCP010000002">
    <property type="protein sequence ID" value="MCS3918636.1"/>
    <property type="molecule type" value="Genomic_DNA"/>
</dbReference>
<dbReference type="SUPFAM" id="SSF52317">
    <property type="entry name" value="Class I glutamine amidotransferase-like"/>
    <property type="match status" value="1"/>
</dbReference>
<dbReference type="PANTHER" id="PTHR43418">
    <property type="entry name" value="MULTIFUNCTIONAL TRYPTOPHAN BIOSYNTHESIS PROTEIN-RELATED"/>
    <property type="match status" value="1"/>
</dbReference>
<name>A0ABT2EL64_9BACT</name>
<feature type="active site" evidence="8">
    <location>
        <position position="347"/>
    </location>
</feature>
<evidence type="ECO:0000256" key="3">
    <source>
        <dbReference type="ARBA" id="ARBA00022598"/>
    </source>
</evidence>
<feature type="binding site" evidence="8">
    <location>
        <position position="263"/>
    </location>
    <ligand>
        <name>L-glutamine</name>
        <dbReference type="ChEBI" id="CHEBI:58359"/>
    </ligand>
</feature>
<dbReference type="HAMAP" id="MF_01209">
    <property type="entry name" value="CPSase_S_chain"/>
    <property type="match status" value="1"/>
</dbReference>
<keyword evidence="8" id="KW-0055">Arginine biosynthesis</keyword>
<dbReference type="PRINTS" id="PR00099">
    <property type="entry name" value="CPSGATASE"/>
</dbReference>
<reference evidence="10 11" key="1">
    <citation type="submission" date="2022-08" db="EMBL/GenBank/DDBJ databases">
        <title>Bacterial and archaeal communities from various locations to study Microbial Dark Matter (Phase II).</title>
        <authorList>
            <person name="Stepanauskas R."/>
        </authorList>
    </citation>
    <scope>NUCLEOTIDE SEQUENCE [LARGE SCALE GENOMIC DNA]</scope>
    <source>
        <strain evidence="10 11">PD1</strain>
    </source>
</reference>
<dbReference type="PRINTS" id="PR00096">
    <property type="entry name" value="GATASE"/>
</dbReference>
<dbReference type="InterPro" id="IPR002474">
    <property type="entry name" value="CarbamoylP_synth_ssu_N"/>
</dbReference>
<proteinExistence type="inferred from homology"/>
<comment type="catalytic activity">
    <reaction evidence="7 8">
        <text>hydrogencarbonate + L-glutamine + 2 ATP + H2O = carbamoyl phosphate + L-glutamate + 2 ADP + phosphate + 2 H(+)</text>
        <dbReference type="Rhea" id="RHEA:18633"/>
        <dbReference type="ChEBI" id="CHEBI:15377"/>
        <dbReference type="ChEBI" id="CHEBI:15378"/>
        <dbReference type="ChEBI" id="CHEBI:17544"/>
        <dbReference type="ChEBI" id="CHEBI:29985"/>
        <dbReference type="ChEBI" id="CHEBI:30616"/>
        <dbReference type="ChEBI" id="CHEBI:43474"/>
        <dbReference type="ChEBI" id="CHEBI:58228"/>
        <dbReference type="ChEBI" id="CHEBI:58359"/>
        <dbReference type="ChEBI" id="CHEBI:456216"/>
        <dbReference type="EC" id="6.3.5.5"/>
    </reaction>
</comment>
<dbReference type="InterPro" id="IPR036480">
    <property type="entry name" value="CarbP_synth_ssu_N_sf"/>
</dbReference>
<feature type="binding site" evidence="8">
    <location>
        <position position="235"/>
    </location>
    <ligand>
        <name>L-glutamine</name>
        <dbReference type="ChEBI" id="CHEBI:58359"/>
    </ligand>
</feature>
<dbReference type="InterPro" id="IPR035686">
    <property type="entry name" value="CPSase_GATase1"/>
</dbReference>
<dbReference type="PROSITE" id="PS51273">
    <property type="entry name" value="GATASE_TYPE_1"/>
    <property type="match status" value="1"/>
</dbReference>
<evidence type="ECO:0000256" key="4">
    <source>
        <dbReference type="ARBA" id="ARBA00022741"/>
    </source>
</evidence>
<dbReference type="SUPFAM" id="SSF52021">
    <property type="entry name" value="Carbamoyl phosphate synthetase, small subunit N-terminal domain"/>
    <property type="match status" value="1"/>
</dbReference>
<comment type="subunit">
    <text evidence="8">Composed of two chains; the small (or glutamine) chain promotes the hydrolysis of glutamine to ammonia, which is used by the large (or ammonia) chain to synthesize carbamoyl phosphate. Tetramer of heterodimers (alpha,beta)4.</text>
</comment>
<feature type="binding site" evidence="8">
    <location>
        <position position="266"/>
    </location>
    <ligand>
        <name>L-glutamine</name>
        <dbReference type="ChEBI" id="CHEBI:58359"/>
    </ligand>
</feature>
<dbReference type="InterPro" id="IPR017926">
    <property type="entry name" value="GATASE"/>
</dbReference>
<feature type="binding site" evidence="8">
    <location>
        <position position="237"/>
    </location>
    <ligand>
        <name>L-glutamine</name>
        <dbReference type="ChEBI" id="CHEBI:58359"/>
    </ligand>
</feature>
<feature type="binding site" evidence="8">
    <location>
        <position position="306"/>
    </location>
    <ligand>
        <name>L-glutamine</name>
        <dbReference type="ChEBI" id="CHEBI:58359"/>
    </ligand>
</feature>
<comment type="catalytic activity">
    <reaction evidence="8">
        <text>L-glutamine + H2O = L-glutamate + NH4(+)</text>
        <dbReference type="Rhea" id="RHEA:15889"/>
        <dbReference type="ChEBI" id="CHEBI:15377"/>
        <dbReference type="ChEBI" id="CHEBI:28938"/>
        <dbReference type="ChEBI" id="CHEBI:29985"/>
        <dbReference type="ChEBI" id="CHEBI:58359"/>
    </reaction>
</comment>
<feature type="binding site" evidence="8">
    <location>
        <position position="304"/>
    </location>
    <ligand>
        <name>L-glutamine</name>
        <dbReference type="ChEBI" id="CHEBI:58359"/>
    </ligand>
</feature>
<comment type="pathway">
    <text evidence="8">Pyrimidine metabolism; UMP biosynthesis via de novo pathway; (S)-dihydroorotate from bicarbonate: step 1/3.</text>
</comment>
<protein>
    <recommendedName>
        <fullName evidence="8">Carbamoyl phosphate synthase small chain</fullName>
        <ecNumber evidence="8">6.3.5.5</ecNumber>
    </recommendedName>
    <alternativeName>
        <fullName evidence="8">Carbamoyl phosphate synthetase glutamine chain</fullName>
    </alternativeName>
</protein>
<dbReference type="NCBIfam" id="TIGR01368">
    <property type="entry name" value="CPSaseIIsmall"/>
    <property type="match status" value="1"/>
</dbReference>
<comment type="pathway">
    <text evidence="1 8">Amino-acid biosynthesis; L-arginine biosynthesis; carbamoyl phosphate from bicarbonate: step 1/1.</text>
</comment>